<keyword evidence="2" id="KW-1185">Reference proteome</keyword>
<sequence>MLAIIRGAGDLATGVIHRLYKCGFKILVLEIDKPSSIRRTVSFSECIYNLNGEQVVEGVKARKIETLEEIKKCWLNKEIPIAIDSYGKWIEKLKPNIVVDAIIAKKNLGTTIMMAPITIGLGPGFIAGKDVGIVIETMRGHNLGRIIKVGEAEKNTGNPGDIGGFTTERVIYAKVSGKFKSLKKIGDIVKKDETIGTINNEVVSASIDGLLRGIIRDDYEVKKGLKIADIDPRLNQYNNCFTISDKARALGGSVVEAIFSEIVEKGEKDGFKYFGENF</sequence>
<accession>U7VAJ0</accession>
<dbReference type="EMBL" id="AXZF01000058">
    <property type="protein sequence ID" value="ERT68541.1"/>
    <property type="molecule type" value="Genomic_DNA"/>
</dbReference>
<dbReference type="STRING" id="1319815.HMPREF0202_01552"/>
<proteinExistence type="predicted"/>
<comment type="caution">
    <text evidence="1">The sequence shown here is derived from an EMBL/GenBank/DDBJ whole genome shotgun (WGS) entry which is preliminary data.</text>
</comment>
<protein>
    <recommendedName>
        <fullName evidence="3">Selenium-dependent molybdenum hydroxylase system protein, YqeB family</fullName>
    </recommendedName>
</protein>
<dbReference type="Proteomes" id="UP000017081">
    <property type="component" value="Unassembled WGS sequence"/>
</dbReference>
<dbReference type="PATRIC" id="fig|1319815.3.peg.1496"/>
<evidence type="ECO:0008006" key="3">
    <source>
        <dbReference type="Google" id="ProtNLM"/>
    </source>
</evidence>
<gene>
    <name evidence="1" type="ORF">HMPREF0202_01552</name>
</gene>
<dbReference type="NCBIfam" id="TIGR03309">
    <property type="entry name" value="matur_yqeB"/>
    <property type="match status" value="1"/>
</dbReference>
<dbReference type="eggNOG" id="COG3608">
    <property type="taxonomic scope" value="Bacteria"/>
</dbReference>
<name>U7VAJ0_9FUSO</name>
<reference evidence="1 2" key="1">
    <citation type="submission" date="2013-08" db="EMBL/GenBank/DDBJ databases">
        <authorList>
            <person name="Weinstock G."/>
            <person name="Sodergren E."/>
            <person name="Wylie T."/>
            <person name="Fulton L."/>
            <person name="Fulton R."/>
            <person name="Fronick C."/>
            <person name="O'Laughlin M."/>
            <person name="Godfrey J."/>
            <person name="Miner T."/>
            <person name="Herter B."/>
            <person name="Appelbaum E."/>
            <person name="Cordes M."/>
            <person name="Lek S."/>
            <person name="Wollam A."/>
            <person name="Pepin K.H."/>
            <person name="Palsikar V.B."/>
            <person name="Mitreva M."/>
            <person name="Wilson R.K."/>
        </authorList>
    </citation>
    <scope>NUCLEOTIDE SEQUENCE [LARGE SCALE GENOMIC DNA]</scope>
    <source>
        <strain evidence="1 2">ATCC BAA-474</strain>
    </source>
</reference>
<dbReference type="HOGENOM" id="CLU_082089_1_0_0"/>
<evidence type="ECO:0000313" key="2">
    <source>
        <dbReference type="Proteomes" id="UP000017081"/>
    </source>
</evidence>
<evidence type="ECO:0000313" key="1">
    <source>
        <dbReference type="EMBL" id="ERT68541.1"/>
    </source>
</evidence>
<dbReference type="AlphaFoldDB" id="U7VAJ0"/>
<dbReference type="InterPro" id="IPR017695">
    <property type="entry name" value="Se-dep_Mo_hydrolase_YqeB"/>
</dbReference>
<dbReference type="RefSeq" id="WP_023051090.1">
    <property type="nucleotide sequence ID" value="NZ_CP173065.2"/>
</dbReference>
<organism evidence="1 2">
    <name type="scientific">Cetobacterium somerae ATCC BAA-474</name>
    <dbReference type="NCBI Taxonomy" id="1319815"/>
    <lineage>
        <taxon>Bacteria</taxon>
        <taxon>Fusobacteriati</taxon>
        <taxon>Fusobacteriota</taxon>
        <taxon>Fusobacteriia</taxon>
        <taxon>Fusobacteriales</taxon>
        <taxon>Fusobacteriaceae</taxon>
        <taxon>Cetobacterium</taxon>
    </lineage>
</organism>